<dbReference type="Pfam" id="PF00082">
    <property type="entry name" value="Peptidase_S8"/>
    <property type="match status" value="1"/>
</dbReference>
<dbReference type="PROSITE" id="PS51892">
    <property type="entry name" value="SUBTILASE"/>
    <property type="match status" value="1"/>
</dbReference>
<dbReference type="Pfam" id="PF05922">
    <property type="entry name" value="Inhibitor_I9"/>
    <property type="match status" value="1"/>
</dbReference>
<evidence type="ECO:0000313" key="12">
    <source>
        <dbReference type="Proteomes" id="UP000298484"/>
    </source>
</evidence>
<dbReference type="FunFam" id="3.40.50.200:FF:000043">
    <property type="entry name" value="Peptidase S8"/>
    <property type="match status" value="1"/>
</dbReference>
<dbReference type="InterPro" id="IPR023828">
    <property type="entry name" value="Peptidase_S8_Ser-AS"/>
</dbReference>
<feature type="compositionally biased region" description="Low complexity" evidence="7">
    <location>
        <begin position="800"/>
        <end position="816"/>
    </location>
</feature>
<gene>
    <name evidence="11" type="ORF">E4U82_10375</name>
</gene>
<keyword evidence="4 6" id="KW-0720">Serine protease</keyword>
<sequence>MPRRKRRTKAFSIAASALMVFSLMAPGSAFAESVDHNSKPHKAFKNSREIAAVKVSERLQKQFKDNEKVTFLVKFKEKADSKKAAAQAGKKAESANMTAQKAEFMQRSAVISELKSTALESQQHVKTFLQKESDKGNAANVQTYHIVNGMAVTATKDVAEQIASFEEVEKILPNETRTLLVPETKDAKAPESGVANVEWNVERVGAPETWDMGIDGSSSVVASIDTGVQWDHPALKENYRGYDPATGEVDHDFNWFDATAGESEPYDDQGHGTHTIGTMVGHETDGDNQVGVAPGAEFISVKAFTEDGGTDADLLEAAEWIMAPTDADGNARADLAPDVVNNSWGGGPGLDEWYRDVVTNWRAAGIFPEFSAGNTDLFNPGGPGSVATPANYPESFATGATDSDDNLASFSLEGPSPYDEIKPDISAPGVGIRSSLPGDGYGAMSGTSMAGPAASGVAALLRQVDSNITVDDMEQVLMDTATPLTNGTYPESPNNGFGYGLVNAYDAVNALQDGIGTIEGQVSKQGEDNEAPVFDHAAPSETYAGMDLDLTIQASDNTSVASVELEYQDTDGEWQTVEADRVSGDFQEGDYIATIPGEEITADSLTYQWVVRDFGENDVTSEEYVIDVQPGISTGYAEDFENDPTGWTSFGENNSWELGTPTSGPENAASGENVYATNLDGEYGSDMNATLVMPPIDMPEGNTYLQFNQWHDMEIYDSGRAYDFAHVFVSTDQEEWTQLSEIKGESDGWESAEVDLSEYSGQRIYIGFNVTTDGSVTRDGWYIDDVALSDTSQSSKVSLGKNKGNSKAKGNNGSNNRLFNGIHNGNGLGLGVIKANEKAGLKEKVDPNKIHPVLPEEKDLPENDDAVNPNLLPISAEVSVLESGRSVMTDPATGEYSMSHAAGTYTLKAESYGFASEEQTVTLEADGSAQANFTLDEVPQSTVSGTITDEATGEPIKGASVLLVEDANVTPVESDENGDYSITGYEGSYTLKVMAKDYYSKEVEITLDEDKEQDIELEPFYTYPGGEIGYDDGTAENARAYYDAGNKWAVKMSLPEGKDSAVVTDGVFQFHDTEFPDPGGTEFAVEVWDAKGDDGTPGEKIAGPVEAEAIRDLDQWTVVDLREHNITVDGDFYMVYVQTGANPNVPGLATDESSTNAERSYQQVSGTWSQSPADEGNYMIRSRVSYEVEAPVITSPESDLITNEAETTVEGTASPTTTIQLLNNGEEAGTTEVDDSGEFAIPMELSEGDNELKAVSIMDGAETGESEPVKVTLDTASPEITIANPEDGDKTNRETVTVEGSVDDANLDTVEVNGREADVADDGSYSQRILLDNGENEIEVVANDLAGNTATEAVTIDVDYVAPTIENLLPTDDTNLEAGESVKIEFDSEPGQNATFSIHMPLTNATAVQRTNVTELPMMEMSDGHYVGYWTATNNVVAEGAVIEVKVADDFGNETRETADGQLFINVDGE</sequence>
<dbReference type="SUPFAM" id="SSF52743">
    <property type="entry name" value="Subtilisin-like"/>
    <property type="match status" value="1"/>
</dbReference>
<dbReference type="InterPro" id="IPR036852">
    <property type="entry name" value="Peptidase_S8/S53_dom_sf"/>
</dbReference>
<accession>A0A4Y9AEJ6</accession>
<evidence type="ECO:0000259" key="9">
    <source>
        <dbReference type="Pfam" id="PF00082"/>
    </source>
</evidence>
<dbReference type="GO" id="GO:0004252">
    <property type="term" value="F:serine-type endopeptidase activity"/>
    <property type="evidence" value="ECO:0007669"/>
    <property type="project" value="UniProtKB-UniRule"/>
</dbReference>
<dbReference type="InterPro" id="IPR013783">
    <property type="entry name" value="Ig-like_fold"/>
</dbReference>
<dbReference type="Gene3D" id="2.60.40.10">
    <property type="entry name" value="Immunoglobulins"/>
    <property type="match status" value="2"/>
</dbReference>
<comment type="similarity">
    <text evidence="1 6">Belongs to the peptidase S8 family.</text>
</comment>
<dbReference type="InterPro" id="IPR015500">
    <property type="entry name" value="Peptidase_S8_subtilisin-rel"/>
</dbReference>
<feature type="active site" description="Charge relay system" evidence="5 6">
    <location>
        <position position="271"/>
    </location>
</feature>
<dbReference type="InterPro" id="IPR000209">
    <property type="entry name" value="Peptidase_S8/S53_dom"/>
</dbReference>
<dbReference type="InterPro" id="IPR013320">
    <property type="entry name" value="ConA-like_dom_sf"/>
</dbReference>
<dbReference type="NCBIfam" id="NF038128">
    <property type="entry name" value="choice_anch_J"/>
    <property type="match status" value="1"/>
</dbReference>
<evidence type="ECO:0000256" key="3">
    <source>
        <dbReference type="ARBA" id="ARBA00022801"/>
    </source>
</evidence>
<evidence type="ECO:0000313" key="11">
    <source>
        <dbReference type="EMBL" id="TFJ92801.1"/>
    </source>
</evidence>
<dbReference type="GO" id="GO:0006508">
    <property type="term" value="P:proteolysis"/>
    <property type="evidence" value="ECO:0007669"/>
    <property type="project" value="UniProtKB-KW"/>
</dbReference>
<feature type="domain" description="Inhibitor I9" evidence="10">
    <location>
        <begin position="70"/>
        <end position="179"/>
    </location>
</feature>
<evidence type="ECO:0000256" key="8">
    <source>
        <dbReference type="SAM" id="SignalP"/>
    </source>
</evidence>
<proteinExistence type="inferred from homology"/>
<dbReference type="Pfam" id="PF09136">
    <property type="entry name" value="Glucodextran_B"/>
    <property type="match status" value="1"/>
</dbReference>
<evidence type="ECO:0000256" key="7">
    <source>
        <dbReference type="SAM" id="MobiDB-lite"/>
    </source>
</evidence>
<dbReference type="InterPro" id="IPR008969">
    <property type="entry name" value="CarboxyPept-like_regulatory"/>
</dbReference>
<keyword evidence="8" id="KW-0732">Signal</keyword>
<dbReference type="EMBL" id="SRHY01000015">
    <property type="protein sequence ID" value="TFJ92801.1"/>
    <property type="molecule type" value="Genomic_DNA"/>
</dbReference>
<feature type="active site" description="Charge relay system" evidence="5 6">
    <location>
        <position position="448"/>
    </location>
</feature>
<dbReference type="PROSITE" id="PS00138">
    <property type="entry name" value="SUBTILASE_SER"/>
    <property type="match status" value="1"/>
</dbReference>
<comment type="caution">
    <text evidence="11">The sequence shown here is derived from an EMBL/GenBank/DDBJ whole genome shotgun (WGS) entry which is preliminary data.</text>
</comment>
<dbReference type="Gene3D" id="2.60.120.200">
    <property type="match status" value="1"/>
</dbReference>
<dbReference type="PRINTS" id="PR00723">
    <property type="entry name" value="SUBTILISIN"/>
</dbReference>
<dbReference type="InterPro" id="IPR012103">
    <property type="entry name" value="Pept_S8A_Bpr"/>
</dbReference>
<evidence type="ECO:0000256" key="5">
    <source>
        <dbReference type="PIRSR" id="PIRSR015477-1"/>
    </source>
</evidence>
<keyword evidence="3 6" id="KW-0378">Hydrolase</keyword>
<feature type="region of interest" description="Disordered" evidence="7">
    <location>
        <begin position="793"/>
        <end position="816"/>
    </location>
</feature>
<dbReference type="InterPro" id="IPR051048">
    <property type="entry name" value="Peptidase_S8/S53_subtilisin"/>
</dbReference>
<dbReference type="SUPFAM" id="SSF49899">
    <property type="entry name" value="Concanavalin A-like lectins/glucanases"/>
    <property type="match status" value="1"/>
</dbReference>
<keyword evidence="2 6" id="KW-0645">Protease</keyword>
<keyword evidence="12" id="KW-1185">Reference proteome</keyword>
<dbReference type="InterPro" id="IPR033857">
    <property type="entry name" value="Bacillopeptidase_F"/>
</dbReference>
<feature type="active site" description="Charge relay system" evidence="5 6">
    <location>
        <position position="225"/>
    </location>
</feature>
<dbReference type="RefSeq" id="WP_135110129.1">
    <property type="nucleotide sequence ID" value="NZ_SRHY01000015.1"/>
</dbReference>
<evidence type="ECO:0000256" key="6">
    <source>
        <dbReference type="PROSITE-ProRule" id="PRU01240"/>
    </source>
</evidence>
<dbReference type="OrthoDB" id="9798386at2"/>
<feature type="signal peptide" evidence="8">
    <location>
        <begin position="1"/>
        <end position="31"/>
    </location>
</feature>
<dbReference type="PANTHER" id="PTHR43399:SF4">
    <property type="entry name" value="CELL WALL-ASSOCIATED PROTEASE"/>
    <property type="match status" value="1"/>
</dbReference>
<evidence type="ECO:0000256" key="4">
    <source>
        <dbReference type="ARBA" id="ARBA00022825"/>
    </source>
</evidence>
<dbReference type="SUPFAM" id="SSF49464">
    <property type="entry name" value="Carboxypeptidase regulatory domain-like"/>
    <property type="match status" value="2"/>
</dbReference>
<dbReference type="InterPro" id="IPR010259">
    <property type="entry name" value="S8pro/Inhibitor_I9"/>
</dbReference>
<feature type="chain" id="PRO_5021369641" evidence="8">
    <location>
        <begin position="32"/>
        <end position="1470"/>
    </location>
</feature>
<evidence type="ECO:0000256" key="1">
    <source>
        <dbReference type="ARBA" id="ARBA00011073"/>
    </source>
</evidence>
<name>A0A4Y9AEJ6_9BACI</name>
<evidence type="ECO:0000256" key="2">
    <source>
        <dbReference type="ARBA" id="ARBA00022670"/>
    </source>
</evidence>
<reference evidence="11 12" key="1">
    <citation type="submission" date="2019-03" db="EMBL/GenBank/DDBJ databases">
        <title>Genome sequence of Lentibacillus salicampi ATCC BAA-719.</title>
        <authorList>
            <person name="Maclea K.S."/>
            <person name="Simoes Junior M."/>
        </authorList>
    </citation>
    <scope>NUCLEOTIDE SEQUENCE [LARGE SCALE GENOMIC DNA]</scope>
    <source>
        <strain evidence="11 12">ATCC BAA-719</strain>
    </source>
</reference>
<protein>
    <submittedName>
        <fullName evidence="11">DUF3823 domain-containing protein</fullName>
    </submittedName>
</protein>
<dbReference type="Proteomes" id="UP000298484">
    <property type="component" value="Unassembled WGS sequence"/>
</dbReference>
<dbReference type="CDD" id="cd07481">
    <property type="entry name" value="Peptidases_S8_BacillopeptidaseF-like"/>
    <property type="match status" value="1"/>
</dbReference>
<dbReference type="Pfam" id="PF13620">
    <property type="entry name" value="CarboxypepD_reg"/>
    <property type="match status" value="1"/>
</dbReference>
<evidence type="ECO:0000259" key="10">
    <source>
        <dbReference type="Pfam" id="PF05922"/>
    </source>
</evidence>
<dbReference type="Pfam" id="PF20773">
    <property type="entry name" value="InhA-like_MAM"/>
    <property type="match status" value="1"/>
</dbReference>
<dbReference type="PIRSF" id="PIRSF015477">
    <property type="entry name" value="Bpr"/>
    <property type="match status" value="1"/>
</dbReference>
<dbReference type="Gene3D" id="2.60.40.1120">
    <property type="entry name" value="Carboxypeptidase-like, regulatory domain"/>
    <property type="match status" value="2"/>
</dbReference>
<feature type="domain" description="Peptidase S8/S53" evidence="9">
    <location>
        <begin position="216"/>
        <end position="500"/>
    </location>
</feature>
<organism evidence="11 12">
    <name type="scientific">Lentibacillus salicampi</name>
    <dbReference type="NCBI Taxonomy" id="175306"/>
    <lineage>
        <taxon>Bacteria</taxon>
        <taxon>Bacillati</taxon>
        <taxon>Bacillota</taxon>
        <taxon>Bacilli</taxon>
        <taxon>Bacillales</taxon>
        <taxon>Bacillaceae</taxon>
        <taxon>Lentibacillus</taxon>
    </lineage>
</organism>
<dbReference type="Gene3D" id="3.40.50.200">
    <property type="entry name" value="Peptidase S8/S53 domain"/>
    <property type="match status" value="1"/>
</dbReference>
<dbReference type="PANTHER" id="PTHR43399">
    <property type="entry name" value="SUBTILISIN-RELATED"/>
    <property type="match status" value="1"/>
</dbReference>